<feature type="domain" description="Endonuclease/exonuclease/phosphatase" evidence="1">
    <location>
        <begin position="227"/>
        <end position="326"/>
    </location>
</feature>
<dbReference type="InterPro" id="IPR005135">
    <property type="entry name" value="Endo/exonuclease/phosphatase"/>
</dbReference>
<sequence>MQLRTELWRHVIRQQFPLVPALSDTVHSTQGSSYDKACVEYYDGMENKMVYVGFSRVRTLAGLYISESTRGHGSKRAQGAGAASAPKLFNHPRLNKKYERLAKEKERLRSKPIEPWWAPLEDRPDPGLRVVYRNVQSLNAHHQDVTLGDVFMKAGVLLLAETWLRPGQQVELGRGMTEVARCDSPALQGSAAGGVAEYSKLPMCQDQVISPLPLVEAASARQGDILLVAVMYCHPKAQQEHILEALDALLSSAPARTTILAADFNTDMQSAGGRQITAALEARGLTSSSNRSVPTTYNSTTIDVMFSTAPEMTVTQYQSYYSSHIPMVADI</sequence>
<comment type="caution">
    <text evidence="2">The sequence shown here is derived from an EMBL/GenBank/DDBJ whole genome shotgun (WGS) entry which is preliminary data.</text>
</comment>
<name>A0AAE1LAQ2_9NEOP</name>
<dbReference type="PANTHER" id="PTHR47642">
    <property type="entry name" value="ATP-DEPENDENT DNA HELICASE"/>
    <property type="match status" value="1"/>
</dbReference>
<reference evidence="2" key="1">
    <citation type="submission" date="2021-07" db="EMBL/GenBank/DDBJ databases">
        <authorList>
            <person name="Catto M.A."/>
            <person name="Jacobson A."/>
            <person name="Kennedy G."/>
            <person name="Labadie P."/>
            <person name="Hunt B.G."/>
            <person name="Srinivasan R."/>
        </authorList>
    </citation>
    <scope>NUCLEOTIDE SEQUENCE</scope>
    <source>
        <strain evidence="2">PL_HMW_Pooled</strain>
        <tissue evidence="2">Head</tissue>
    </source>
</reference>
<dbReference type="Gene3D" id="3.60.10.10">
    <property type="entry name" value="Endonuclease/exonuclease/phosphatase"/>
    <property type="match status" value="1"/>
</dbReference>
<dbReference type="InterPro" id="IPR027417">
    <property type="entry name" value="P-loop_NTPase"/>
</dbReference>
<organism evidence="2 3">
    <name type="scientific">Frankliniella fusca</name>
    <dbReference type="NCBI Taxonomy" id="407009"/>
    <lineage>
        <taxon>Eukaryota</taxon>
        <taxon>Metazoa</taxon>
        <taxon>Ecdysozoa</taxon>
        <taxon>Arthropoda</taxon>
        <taxon>Hexapoda</taxon>
        <taxon>Insecta</taxon>
        <taxon>Pterygota</taxon>
        <taxon>Neoptera</taxon>
        <taxon>Paraneoptera</taxon>
        <taxon>Thysanoptera</taxon>
        <taxon>Terebrantia</taxon>
        <taxon>Thripoidea</taxon>
        <taxon>Thripidae</taxon>
        <taxon>Frankliniella</taxon>
    </lineage>
</organism>
<accession>A0AAE1LAQ2</accession>
<evidence type="ECO:0000259" key="1">
    <source>
        <dbReference type="Pfam" id="PF14529"/>
    </source>
</evidence>
<dbReference type="SUPFAM" id="SSF56219">
    <property type="entry name" value="DNase I-like"/>
    <property type="match status" value="1"/>
</dbReference>
<proteinExistence type="predicted"/>
<keyword evidence="3" id="KW-1185">Reference proteome</keyword>
<evidence type="ECO:0000313" key="3">
    <source>
        <dbReference type="Proteomes" id="UP001219518"/>
    </source>
</evidence>
<dbReference type="InterPro" id="IPR051055">
    <property type="entry name" value="PIF1_helicase"/>
</dbReference>
<dbReference type="InterPro" id="IPR036691">
    <property type="entry name" value="Endo/exonu/phosph_ase_sf"/>
</dbReference>
<protein>
    <recommendedName>
        <fullName evidence="1">Endonuclease/exonuclease/phosphatase domain-containing protein</fullName>
    </recommendedName>
</protein>
<dbReference type="EMBL" id="JAHWGI010000308">
    <property type="protein sequence ID" value="KAK3913071.1"/>
    <property type="molecule type" value="Genomic_DNA"/>
</dbReference>
<gene>
    <name evidence="2" type="ORF">KUF71_022525</name>
</gene>
<dbReference type="SUPFAM" id="SSF52540">
    <property type="entry name" value="P-loop containing nucleoside triphosphate hydrolases"/>
    <property type="match status" value="1"/>
</dbReference>
<evidence type="ECO:0000313" key="2">
    <source>
        <dbReference type="EMBL" id="KAK3913071.1"/>
    </source>
</evidence>
<reference evidence="2" key="2">
    <citation type="journal article" date="2023" name="BMC Genomics">
        <title>Pest status, molecular evolution, and epigenetic factors derived from the genome assembly of Frankliniella fusca, a thysanopteran phytovirus vector.</title>
        <authorList>
            <person name="Catto M.A."/>
            <person name="Labadie P.E."/>
            <person name="Jacobson A.L."/>
            <person name="Kennedy G.G."/>
            <person name="Srinivasan R."/>
            <person name="Hunt B.G."/>
        </authorList>
    </citation>
    <scope>NUCLEOTIDE SEQUENCE</scope>
    <source>
        <strain evidence="2">PL_HMW_Pooled</strain>
    </source>
</reference>
<dbReference type="Proteomes" id="UP001219518">
    <property type="component" value="Unassembled WGS sequence"/>
</dbReference>
<dbReference type="Pfam" id="PF14529">
    <property type="entry name" value="Exo_endo_phos_2"/>
    <property type="match status" value="1"/>
</dbReference>
<dbReference type="GO" id="GO:0003824">
    <property type="term" value="F:catalytic activity"/>
    <property type="evidence" value="ECO:0007669"/>
    <property type="project" value="InterPro"/>
</dbReference>
<dbReference type="AlphaFoldDB" id="A0AAE1LAQ2"/>
<dbReference type="PANTHER" id="PTHR47642:SF5">
    <property type="entry name" value="ATP-DEPENDENT DNA HELICASE"/>
    <property type="match status" value="1"/>
</dbReference>